<dbReference type="InterPro" id="IPR007394">
    <property type="entry name" value="UPF0122"/>
</dbReference>
<dbReference type="InterPro" id="IPR054831">
    <property type="entry name" value="UPF0122_fam_protein"/>
</dbReference>
<evidence type="ECO:0000313" key="5">
    <source>
        <dbReference type="Proteomes" id="UP001254848"/>
    </source>
</evidence>
<organism evidence="4 5">
    <name type="scientific">Anaeroselena agilis</name>
    <dbReference type="NCBI Taxonomy" id="3063788"/>
    <lineage>
        <taxon>Bacteria</taxon>
        <taxon>Bacillati</taxon>
        <taxon>Bacillota</taxon>
        <taxon>Negativicutes</taxon>
        <taxon>Acetonemataceae</taxon>
        <taxon>Anaeroselena</taxon>
    </lineage>
</organism>
<dbReference type="NCBIfam" id="NF045758">
    <property type="entry name" value="YlxM"/>
    <property type="match status" value="1"/>
</dbReference>
<evidence type="ECO:0000256" key="2">
    <source>
        <dbReference type="ARBA" id="ARBA00024764"/>
    </source>
</evidence>
<dbReference type="InterPro" id="IPR013324">
    <property type="entry name" value="RNA_pol_sigma_r3/r4-like"/>
</dbReference>
<reference evidence="4 5" key="1">
    <citation type="submission" date="2023-07" db="EMBL/GenBank/DDBJ databases">
        <title>The novel representative of Negativicutes class, Anaeroselena agilis gen. nov. sp. nov.</title>
        <authorList>
            <person name="Prokofeva M.I."/>
            <person name="Elcheninov A.G."/>
            <person name="Klyukina A."/>
            <person name="Kublanov I.V."/>
            <person name="Frolov E.N."/>
            <person name="Podosokorskaya O.A."/>
        </authorList>
    </citation>
    <scope>NUCLEOTIDE SEQUENCE [LARGE SCALE GENOMIC DNA]</scope>
    <source>
        <strain evidence="4 5">4137-cl</strain>
    </source>
</reference>
<proteinExistence type="inferred from homology"/>
<dbReference type="SUPFAM" id="SSF88659">
    <property type="entry name" value="Sigma3 and sigma4 domains of RNA polymerase sigma factors"/>
    <property type="match status" value="1"/>
</dbReference>
<sequence>MLDKVLRIAELYDFYGALLTDKQQRCIEMHYLGDDSLAEIAEEFRVSRQAVHDILRRGEQLLVEYEEKLGLVERQRRDRETIAKVRACLEALPAETRRLPETDQALELLRQLTDR</sequence>
<dbReference type="PANTHER" id="PTHR40083">
    <property type="entry name" value="UPF0122 PROTEIN CBO2450/CLC_2298"/>
    <property type="match status" value="1"/>
</dbReference>
<dbReference type="EMBL" id="JAUOZS010000001">
    <property type="protein sequence ID" value="MDT8901253.1"/>
    <property type="molecule type" value="Genomic_DNA"/>
</dbReference>
<dbReference type="Pfam" id="PF04297">
    <property type="entry name" value="UPF0122"/>
    <property type="match status" value="1"/>
</dbReference>
<evidence type="ECO:0000313" key="4">
    <source>
        <dbReference type="EMBL" id="MDT8901253.1"/>
    </source>
</evidence>
<comment type="caution">
    <text evidence="4">The sequence shown here is derived from an EMBL/GenBank/DDBJ whole genome shotgun (WGS) entry which is preliminary data.</text>
</comment>
<dbReference type="InterPro" id="IPR036388">
    <property type="entry name" value="WH-like_DNA-bd_sf"/>
</dbReference>
<dbReference type="Proteomes" id="UP001254848">
    <property type="component" value="Unassembled WGS sequence"/>
</dbReference>
<dbReference type="Gene3D" id="1.10.10.10">
    <property type="entry name" value="Winged helix-like DNA-binding domain superfamily/Winged helix DNA-binding domain"/>
    <property type="match status" value="1"/>
</dbReference>
<evidence type="ECO:0000256" key="1">
    <source>
        <dbReference type="ARBA" id="ARBA00008720"/>
    </source>
</evidence>
<keyword evidence="5" id="KW-1185">Reference proteome</keyword>
<dbReference type="PANTHER" id="PTHR40083:SF1">
    <property type="entry name" value="UPF0122 PROTEIN YLXM"/>
    <property type="match status" value="1"/>
</dbReference>
<comment type="similarity">
    <text evidence="1 3">Belongs to the UPF0122 family.</text>
</comment>
<evidence type="ECO:0000256" key="3">
    <source>
        <dbReference type="HAMAP-Rule" id="MF_00245"/>
    </source>
</evidence>
<dbReference type="RefSeq" id="WP_413779771.1">
    <property type="nucleotide sequence ID" value="NZ_JAUOZS010000001.1"/>
</dbReference>
<keyword evidence="4" id="KW-0238">DNA-binding</keyword>
<accession>A0ABU3NWS6</accession>
<protein>
    <recommendedName>
        <fullName evidence="3">UPF0122 protein Q4T40_08395</fullName>
    </recommendedName>
</protein>
<comment type="function">
    <text evidence="2 3">Might take part in the signal recognition particle (SRP) pathway. This is inferred from the conservation of its genetic proximity to ftsY/ffh. May be a regulatory protein.</text>
</comment>
<dbReference type="HAMAP" id="MF_00245">
    <property type="entry name" value="UPF0122"/>
    <property type="match status" value="1"/>
</dbReference>
<gene>
    <name evidence="4" type="ORF">Q4T40_08395</name>
</gene>
<dbReference type="GO" id="GO:0003677">
    <property type="term" value="F:DNA binding"/>
    <property type="evidence" value="ECO:0007669"/>
    <property type="project" value="UniProtKB-KW"/>
</dbReference>
<name>A0ABU3NWS6_9FIRM</name>